<reference evidence="1 2" key="1">
    <citation type="submission" date="2015-09" db="EMBL/GenBank/DDBJ databases">
        <title>Draft genome sequence of Aliiroseovarius crassostreae CV919-312TSm, the causative agent of Roseovarius Oyster Disease (formerly Juvenile Oyster Disease).</title>
        <authorList>
            <person name="Kessner L."/>
            <person name="Spinard E."/>
            <person name="Nelson D."/>
        </authorList>
    </citation>
    <scope>NUCLEOTIDE SEQUENCE [LARGE SCALE GENOMIC DNA]</scope>
    <source>
        <strain evidence="1 2">CV919-312</strain>
    </source>
</reference>
<accession>A0A0P7IDT6</accession>
<dbReference type="AlphaFoldDB" id="A0A0P7IDT6"/>
<sequence>MLTACVSTVSDYQSPTTGANLQLTPQLGGALLAVRRANVYIAEEVTSCGFETQGVVRNADLPRSIAVVPGKTYNLRTVFETVGRQIDGTVVVDHLFEPKPGARYELRMTSNRDGQIVHLLENGRVLPLRRPCLTNTTSSYGREQSVK</sequence>
<organism evidence="1 2">
    <name type="scientific">Aliiroseovarius crassostreae</name>
    <dbReference type="NCBI Taxonomy" id="154981"/>
    <lineage>
        <taxon>Bacteria</taxon>
        <taxon>Pseudomonadati</taxon>
        <taxon>Pseudomonadota</taxon>
        <taxon>Alphaproteobacteria</taxon>
        <taxon>Rhodobacterales</taxon>
        <taxon>Paracoccaceae</taxon>
        <taxon>Aliiroseovarius</taxon>
    </lineage>
</organism>
<dbReference type="Proteomes" id="UP000050471">
    <property type="component" value="Unassembled WGS sequence"/>
</dbReference>
<evidence type="ECO:0000313" key="2">
    <source>
        <dbReference type="Proteomes" id="UP000050471"/>
    </source>
</evidence>
<gene>
    <name evidence="1" type="ORF">AKJ29_08170</name>
</gene>
<name>A0A0P7IDT6_9RHOB</name>
<keyword evidence="2" id="KW-1185">Reference proteome</keyword>
<dbReference type="EMBL" id="LKBA01000019">
    <property type="protein sequence ID" value="KPN62226.1"/>
    <property type="molecule type" value="Genomic_DNA"/>
</dbReference>
<evidence type="ECO:0000313" key="1">
    <source>
        <dbReference type="EMBL" id="KPN62226.1"/>
    </source>
</evidence>
<proteinExistence type="predicted"/>
<protein>
    <recommendedName>
        <fullName evidence="3">DUF2846 domain-containing protein</fullName>
    </recommendedName>
</protein>
<dbReference type="STRING" id="154981.AKJ29_08170"/>
<comment type="caution">
    <text evidence="1">The sequence shown here is derived from an EMBL/GenBank/DDBJ whole genome shotgun (WGS) entry which is preliminary data.</text>
</comment>
<evidence type="ECO:0008006" key="3">
    <source>
        <dbReference type="Google" id="ProtNLM"/>
    </source>
</evidence>